<dbReference type="FunFam" id="1.20.5.420:FF:000005">
    <property type="entry name" value="Hsc70 cochaperone (SGT), putative"/>
    <property type="match status" value="1"/>
</dbReference>
<dbReference type="InterPro" id="IPR011990">
    <property type="entry name" value="TPR-like_helical_dom_sf"/>
</dbReference>
<feature type="compositionally biased region" description="Polar residues" evidence="5">
    <location>
        <begin position="307"/>
        <end position="316"/>
    </location>
</feature>
<dbReference type="AlphaFoldDB" id="G8YSA1"/>
<feature type="domain" description="SGTA homodimerisation" evidence="6">
    <location>
        <begin position="5"/>
        <end position="69"/>
    </location>
</feature>
<feature type="repeat" description="TPR" evidence="4">
    <location>
        <begin position="160"/>
        <end position="193"/>
    </location>
</feature>
<dbReference type="GO" id="GO:0016020">
    <property type="term" value="C:membrane"/>
    <property type="evidence" value="ECO:0007669"/>
    <property type="project" value="TreeGrafter"/>
</dbReference>
<feature type="compositionally biased region" description="Low complexity" evidence="5">
    <location>
        <begin position="330"/>
        <end position="341"/>
    </location>
</feature>
<dbReference type="PANTHER" id="PTHR45831:SF2">
    <property type="entry name" value="LD24721P"/>
    <property type="match status" value="1"/>
</dbReference>
<dbReference type="EMBL" id="FO082056">
    <property type="protein sequence ID" value="CCE79024.1"/>
    <property type="molecule type" value="Genomic_DNA"/>
</dbReference>
<feature type="repeat" description="TPR" evidence="4">
    <location>
        <begin position="126"/>
        <end position="159"/>
    </location>
</feature>
<feature type="region of interest" description="Disordered" evidence="5">
    <location>
        <begin position="299"/>
        <end position="341"/>
    </location>
</feature>
<name>G8YSA1_PICSO</name>
<protein>
    <submittedName>
        <fullName evidence="7">Piso0_001061 protein</fullName>
    </submittedName>
</protein>
<dbReference type="eggNOG" id="KOG0553">
    <property type="taxonomic scope" value="Eukaryota"/>
</dbReference>
<evidence type="ECO:0000256" key="4">
    <source>
        <dbReference type="PROSITE-ProRule" id="PRU00339"/>
    </source>
</evidence>
<keyword evidence="3 4" id="KW-0802">TPR repeat</keyword>
<dbReference type="GO" id="GO:0006620">
    <property type="term" value="P:post-translational protein targeting to endoplasmic reticulum membrane"/>
    <property type="evidence" value="ECO:0007669"/>
    <property type="project" value="TreeGrafter"/>
</dbReference>
<dbReference type="Gene3D" id="1.20.5.420">
    <property type="entry name" value="Immunoglobulin FC, subunit C"/>
    <property type="match status" value="1"/>
</dbReference>
<reference evidence="9" key="2">
    <citation type="journal article" date="2012" name="G3 (Bethesda)">
        <title>Pichia sorbitophila, an interspecies yeast hybrid reveals early steps of genome resolution following polyploidization.</title>
        <authorList>
            <person name="Leh Louis V."/>
            <person name="Despons L."/>
            <person name="Friedrich A."/>
            <person name="Martin T."/>
            <person name="Durrens P."/>
            <person name="Casaregola S."/>
            <person name="Neuveglise C."/>
            <person name="Fairhead C."/>
            <person name="Marck C."/>
            <person name="Cruz J.A."/>
            <person name="Straub M.L."/>
            <person name="Kugler V."/>
            <person name="Sacerdot C."/>
            <person name="Uzunov Z."/>
            <person name="Thierry A."/>
            <person name="Weiss S."/>
            <person name="Bleykasten C."/>
            <person name="De Montigny J."/>
            <person name="Jacques N."/>
            <person name="Jung P."/>
            <person name="Lemaire M."/>
            <person name="Mallet S."/>
            <person name="Morel G."/>
            <person name="Richard G.F."/>
            <person name="Sarkar A."/>
            <person name="Savel G."/>
            <person name="Schacherer J."/>
            <person name="Seret M.L."/>
            <person name="Talla E."/>
            <person name="Samson G."/>
            <person name="Jubin C."/>
            <person name="Poulain J."/>
            <person name="Vacherie B."/>
            <person name="Barbe V."/>
            <person name="Pelletier E."/>
            <person name="Sherman D.J."/>
            <person name="Westhof E."/>
            <person name="Weissenbach J."/>
            <person name="Baret P.V."/>
            <person name="Wincker P."/>
            <person name="Gaillardin C."/>
            <person name="Dujon B."/>
            <person name="Souciet J.L."/>
        </authorList>
    </citation>
    <scope>NUCLEOTIDE SEQUENCE [LARGE SCALE GENOMIC DNA]</scope>
    <source>
        <strain evidence="9">ATCC MYA-4447 / BCRC 22081 / CBS 7064 / NBRC 10061 / NRRL Y-12695</strain>
    </source>
</reference>
<keyword evidence="9" id="KW-1185">Reference proteome</keyword>
<keyword evidence="2" id="KW-0677">Repeat</keyword>
<dbReference type="InterPro" id="IPR032374">
    <property type="entry name" value="SGTA_dimer"/>
</dbReference>
<feature type="region of interest" description="Disordered" evidence="5">
    <location>
        <begin position="72"/>
        <end position="99"/>
    </location>
</feature>
<dbReference type="HOGENOM" id="CLU_044224_1_0_1"/>
<dbReference type="OMA" id="DMARNMM"/>
<evidence type="ECO:0000313" key="7">
    <source>
        <dbReference type="EMBL" id="CCE78438.1"/>
    </source>
</evidence>
<evidence type="ECO:0000256" key="2">
    <source>
        <dbReference type="ARBA" id="ARBA00022737"/>
    </source>
</evidence>
<dbReference type="PANTHER" id="PTHR45831">
    <property type="entry name" value="LD24721P"/>
    <property type="match status" value="1"/>
</dbReference>
<dbReference type="Proteomes" id="UP000005222">
    <property type="component" value="Chromosome C"/>
</dbReference>
<dbReference type="Proteomes" id="UP000005222">
    <property type="component" value="Chromosome D"/>
</dbReference>
<dbReference type="SMART" id="SM00028">
    <property type="entry name" value="TPR"/>
    <property type="match status" value="3"/>
</dbReference>
<dbReference type="STRING" id="559304.G8YSA1"/>
<evidence type="ECO:0000256" key="1">
    <source>
        <dbReference type="ARBA" id="ARBA00008175"/>
    </source>
</evidence>
<dbReference type="Pfam" id="PF13181">
    <property type="entry name" value="TPR_8"/>
    <property type="match status" value="1"/>
</dbReference>
<accession>G8YSA1</accession>
<evidence type="ECO:0000256" key="3">
    <source>
        <dbReference type="ARBA" id="ARBA00022803"/>
    </source>
</evidence>
<evidence type="ECO:0000313" key="9">
    <source>
        <dbReference type="Proteomes" id="UP000005222"/>
    </source>
</evidence>
<organism evidence="7 9">
    <name type="scientific">Pichia sorbitophila (strain ATCC MYA-4447 / BCRC 22081 / CBS 7064 / NBRC 10061 / NRRL Y-12695)</name>
    <name type="common">Hybrid yeast</name>
    <dbReference type="NCBI Taxonomy" id="559304"/>
    <lineage>
        <taxon>Eukaryota</taxon>
        <taxon>Fungi</taxon>
        <taxon>Dikarya</taxon>
        <taxon>Ascomycota</taxon>
        <taxon>Saccharomycotina</taxon>
        <taxon>Pichiomycetes</taxon>
        <taxon>Debaryomycetaceae</taxon>
        <taxon>Millerozyma</taxon>
    </lineage>
</organism>
<reference evidence="7" key="1">
    <citation type="submission" date="2011-10" db="EMBL/GenBank/DDBJ databases">
        <authorList>
            <person name="Genoscope - CEA"/>
        </authorList>
    </citation>
    <scope>NUCLEOTIDE SEQUENCE</scope>
</reference>
<dbReference type="InterPro" id="IPR019734">
    <property type="entry name" value="TPR_rpt"/>
</dbReference>
<evidence type="ECO:0000259" key="6">
    <source>
        <dbReference type="Pfam" id="PF16546"/>
    </source>
</evidence>
<dbReference type="FunCoup" id="G8YSA1">
    <property type="interactions" value="996"/>
</dbReference>
<feature type="compositionally biased region" description="Basic and acidic residues" evidence="5">
    <location>
        <begin position="223"/>
        <end position="234"/>
    </location>
</feature>
<evidence type="ECO:0000256" key="5">
    <source>
        <dbReference type="SAM" id="MobiDB-lite"/>
    </source>
</evidence>
<evidence type="ECO:0000313" key="8">
    <source>
        <dbReference type="EMBL" id="CCE79024.1"/>
    </source>
</evidence>
<dbReference type="InParanoid" id="G8YSA1"/>
<feature type="compositionally biased region" description="Basic and acidic residues" evidence="5">
    <location>
        <begin position="194"/>
        <end position="211"/>
    </location>
</feature>
<dbReference type="Gene3D" id="1.25.40.10">
    <property type="entry name" value="Tetratricopeptide repeat domain"/>
    <property type="match status" value="1"/>
</dbReference>
<dbReference type="SUPFAM" id="SSF48452">
    <property type="entry name" value="TPR-like"/>
    <property type="match status" value="1"/>
</dbReference>
<dbReference type="InterPro" id="IPR047150">
    <property type="entry name" value="SGT"/>
</dbReference>
<feature type="compositionally biased region" description="Basic and acidic residues" evidence="5">
    <location>
        <begin position="86"/>
        <end position="96"/>
    </location>
</feature>
<feature type="region of interest" description="Disordered" evidence="5">
    <location>
        <begin position="194"/>
        <end position="255"/>
    </location>
</feature>
<sequence length="341" mass="36017">MSSDNKDIALSIIHFLRQSVKRNEISEDYAESMDVAIDCIADAFEVNKDDDNKAVANKFGGKGLNELLKTGASPSASGSALEEQDEGAKEKADDLKTQGNREMASKNFEGAIAKYTEAIELYPGNAVYYSNRAAAYSSVGNHALAVKDANKAIEIDPSFSKAYSRLGLAHYANGDAKAALQAYEKGLEAEGPNKSEAMKKGYETAKRRVEQDLESSISSSDVTSKDAESSKEGAGESGSSDRGAGPDLSSMFGGGAGGMPNFADLMNNPQLMSMARNFLSDPSALQNLMSNPAVRQMAEGLGGGSNGESPNLSELMNNPMLKNLANQFMGGNNNGNNNNAS</sequence>
<dbReference type="EMBL" id="FO082057">
    <property type="protein sequence ID" value="CCE78438.1"/>
    <property type="molecule type" value="Genomic_DNA"/>
</dbReference>
<dbReference type="OrthoDB" id="2335338at2759"/>
<comment type="similarity">
    <text evidence="1">Belongs to the SGT family.</text>
</comment>
<gene>
    <name evidence="7" type="primary">Piso0_001061</name>
    <name evidence="7" type="ORF">GNLVRS01_PISO0C10034g</name>
    <name evidence="8" type="ORF">GNLVRS01_PISO0D10101g</name>
</gene>
<dbReference type="FunFam" id="1.25.40.10:FF:000207">
    <property type="entry name" value="Small glutamine-rich tetratricopeptide repeat-containing protein"/>
    <property type="match status" value="1"/>
</dbReference>
<dbReference type="PROSITE" id="PS50005">
    <property type="entry name" value="TPR"/>
    <property type="match status" value="3"/>
</dbReference>
<dbReference type="Pfam" id="PF00515">
    <property type="entry name" value="TPR_1"/>
    <property type="match status" value="1"/>
</dbReference>
<dbReference type="GO" id="GO:0072380">
    <property type="term" value="C:TRC complex"/>
    <property type="evidence" value="ECO:0007669"/>
    <property type="project" value="TreeGrafter"/>
</dbReference>
<proteinExistence type="inferred from homology"/>
<dbReference type="GO" id="GO:0060090">
    <property type="term" value="F:molecular adaptor activity"/>
    <property type="evidence" value="ECO:0007669"/>
    <property type="project" value="TreeGrafter"/>
</dbReference>
<dbReference type="Pfam" id="PF16546">
    <property type="entry name" value="SGTA_dimer"/>
    <property type="match status" value="1"/>
</dbReference>
<feature type="repeat" description="TPR" evidence="4">
    <location>
        <begin position="92"/>
        <end position="125"/>
    </location>
</feature>